<accession>A0A3Q7EE53</accession>
<evidence type="ECO:0000313" key="1">
    <source>
        <dbReference type="EnsemblPlants" id="Solyc01g056455.1.1"/>
    </source>
</evidence>
<proteinExistence type="predicted"/>
<dbReference type="EnsemblPlants" id="Solyc01g056455.1.1">
    <property type="protein sequence ID" value="Solyc01g056455.1.1"/>
    <property type="gene ID" value="Solyc01g056455.1"/>
</dbReference>
<protein>
    <submittedName>
        <fullName evidence="1">Uncharacterized protein</fullName>
    </submittedName>
</protein>
<keyword evidence="2" id="KW-1185">Reference proteome</keyword>
<name>A0A3Q7EE53_SOLLC</name>
<dbReference type="Gramene" id="Solyc01g056455.1.1">
    <property type="protein sequence ID" value="Solyc01g056455.1.1"/>
    <property type="gene ID" value="Solyc01g056455.1"/>
</dbReference>
<organism evidence="1">
    <name type="scientific">Solanum lycopersicum</name>
    <name type="common">Tomato</name>
    <name type="synonym">Lycopersicon esculentum</name>
    <dbReference type="NCBI Taxonomy" id="4081"/>
    <lineage>
        <taxon>Eukaryota</taxon>
        <taxon>Viridiplantae</taxon>
        <taxon>Streptophyta</taxon>
        <taxon>Embryophyta</taxon>
        <taxon>Tracheophyta</taxon>
        <taxon>Spermatophyta</taxon>
        <taxon>Magnoliopsida</taxon>
        <taxon>eudicotyledons</taxon>
        <taxon>Gunneridae</taxon>
        <taxon>Pentapetalae</taxon>
        <taxon>asterids</taxon>
        <taxon>lamiids</taxon>
        <taxon>Solanales</taxon>
        <taxon>Solanaceae</taxon>
        <taxon>Solanoideae</taxon>
        <taxon>Solaneae</taxon>
        <taxon>Solanum</taxon>
        <taxon>Solanum subgen. Lycopersicon</taxon>
    </lineage>
</organism>
<reference evidence="1" key="2">
    <citation type="submission" date="2019-01" db="UniProtKB">
        <authorList>
            <consortium name="EnsemblPlants"/>
        </authorList>
    </citation>
    <scope>IDENTIFICATION</scope>
    <source>
        <strain evidence="1">cv. Heinz 1706</strain>
    </source>
</reference>
<reference evidence="1" key="1">
    <citation type="journal article" date="2012" name="Nature">
        <title>The tomato genome sequence provides insights into fleshy fruit evolution.</title>
        <authorList>
            <consortium name="Tomato Genome Consortium"/>
        </authorList>
    </citation>
    <scope>NUCLEOTIDE SEQUENCE [LARGE SCALE GENOMIC DNA]</scope>
    <source>
        <strain evidence="1">cv. Heinz 1706</strain>
    </source>
</reference>
<dbReference type="InParanoid" id="A0A3Q7EE53"/>
<evidence type="ECO:0000313" key="2">
    <source>
        <dbReference type="Proteomes" id="UP000004994"/>
    </source>
</evidence>
<dbReference type="AlphaFoldDB" id="A0A3Q7EE53"/>
<dbReference type="Proteomes" id="UP000004994">
    <property type="component" value="Chromosome 1"/>
</dbReference>
<sequence length="104" mass="12688">MIYLKKMEKPFVINRLGRFNDQNQTWIYILDTRSLVSFLVNHEILEQIDISNRNCLYMTSNEIIKEVYGKNPQEYFKWSYLENELREDRVEISIIKYTKVVKMN</sequence>